<dbReference type="GO" id="GO:0005765">
    <property type="term" value="C:lysosomal membrane"/>
    <property type="evidence" value="ECO:0007669"/>
    <property type="project" value="UniProtKB-SubCell"/>
</dbReference>
<feature type="domain" description="Major facilitator superfamily (MFS) profile" evidence="28">
    <location>
        <begin position="30"/>
        <end position="474"/>
    </location>
</feature>
<dbReference type="GO" id="GO:0015293">
    <property type="term" value="F:symporter activity"/>
    <property type="evidence" value="ECO:0007669"/>
    <property type="project" value="UniProtKB-KW"/>
</dbReference>
<feature type="transmembrane region" description="Helical" evidence="27">
    <location>
        <begin position="30"/>
        <end position="49"/>
    </location>
</feature>
<dbReference type="InterPro" id="IPR050382">
    <property type="entry name" value="MFS_Na/Anion_cotransporter"/>
</dbReference>
<keyword evidence="14" id="KW-0968">Cytoplasmic vesicle</keyword>
<keyword evidence="30" id="KW-1185">Reference proteome</keyword>
<reference evidence="29 30" key="1">
    <citation type="submission" date="2024-01" db="EMBL/GenBank/DDBJ databases">
        <title>The genome of the rayed Mediterranean limpet Patella caerulea (Linnaeus, 1758).</title>
        <authorList>
            <person name="Anh-Thu Weber A."/>
            <person name="Halstead-Nussloch G."/>
        </authorList>
    </citation>
    <scope>NUCLEOTIDE SEQUENCE [LARGE SCALE GENOMIC DNA]</scope>
    <source>
        <strain evidence="29">AATW-2023a</strain>
        <tissue evidence="29">Whole specimen</tissue>
    </source>
</reference>
<evidence type="ECO:0000256" key="8">
    <source>
        <dbReference type="ARBA" id="ARBA00022847"/>
    </source>
</evidence>
<evidence type="ECO:0000256" key="21">
    <source>
        <dbReference type="ARBA" id="ARBA00056891"/>
    </source>
</evidence>
<comment type="catalytic activity">
    <reaction evidence="16">
        <text>L-aspartate(out) = L-aspartate(in)</text>
        <dbReference type="Rhea" id="RHEA:66332"/>
        <dbReference type="ChEBI" id="CHEBI:29991"/>
    </reaction>
    <physiologicalReaction direction="left-to-right" evidence="16">
        <dbReference type="Rhea" id="RHEA:66333"/>
    </physiologicalReaction>
</comment>
<dbReference type="GO" id="GO:0046942">
    <property type="term" value="P:carboxylic acid transport"/>
    <property type="evidence" value="ECO:0007669"/>
    <property type="project" value="UniProtKB-ARBA"/>
</dbReference>
<keyword evidence="9 27" id="KW-1133">Transmembrane helix</keyword>
<evidence type="ECO:0000256" key="24">
    <source>
        <dbReference type="ARBA" id="ARBA00081195"/>
    </source>
</evidence>
<keyword evidence="5" id="KW-0813">Transport</keyword>
<comment type="function">
    <text evidence="21">Receptor for CM101, a polysaccharide produced by group B Streptococcus with antipathoangiogenic properties.</text>
</comment>
<evidence type="ECO:0000313" key="29">
    <source>
        <dbReference type="EMBL" id="KAK6174796.1"/>
    </source>
</evidence>
<comment type="catalytic activity">
    <reaction evidence="15">
        <text>2 nitrate(out) + H(+)(out) = 2 nitrate(in) + H(+)(in)</text>
        <dbReference type="Rhea" id="RHEA:71539"/>
        <dbReference type="ChEBI" id="CHEBI:15378"/>
        <dbReference type="ChEBI" id="CHEBI:17632"/>
    </reaction>
    <physiologicalReaction direction="left-to-right" evidence="15">
        <dbReference type="Rhea" id="RHEA:71540"/>
    </physiologicalReaction>
</comment>
<keyword evidence="10" id="KW-0770">Synapse</keyword>
<evidence type="ECO:0000256" key="13">
    <source>
        <dbReference type="ARBA" id="ARBA00023228"/>
    </source>
</evidence>
<feature type="transmembrane region" description="Helical" evidence="27">
    <location>
        <begin position="127"/>
        <end position="146"/>
    </location>
</feature>
<accession>A0AAN8JBH2</accession>
<feature type="transmembrane region" description="Helical" evidence="27">
    <location>
        <begin position="357"/>
        <end position="376"/>
    </location>
</feature>
<evidence type="ECO:0000313" key="30">
    <source>
        <dbReference type="Proteomes" id="UP001347796"/>
    </source>
</evidence>
<evidence type="ECO:0000256" key="10">
    <source>
        <dbReference type="ARBA" id="ARBA00023018"/>
    </source>
</evidence>
<dbReference type="GO" id="GO:0006820">
    <property type="term" value="P:monoatomic anion transport"/>
    <property type="evidence" value="ECO:0007669"/>
    <property type="project" value="TreeGrafter"/>
</dbReference>
<comment type="catalytic activity">
    <reaction evidence="19">
        <text>L-glutamate(out) = L-glutamate(in)</text>
        <dbReference type="Rhea" id="RHEA:66336"/>
        <dbReference type="ChEBI" id="CHEBI:29985"/>
    </reaction>
    <physiologicalReaction direction="left-to-right" evidence="19">
        <dbReference type="Rhea" id="RHEA:66337"/>
    </physiologicalReaction>
</comment>
<keyword evidence="7 27" id="KW-0812">Transmembrane</keyword>
<dbReference type="PANTHER" id="PTHR11662:SF399">
    <property type="entry name" value="FI19708P1-RELATED"/>
    <property type="match status" value="1"/>
</dbReference>
<keyword evidence="13" id="KW-0458">Lysosome</keyword>
<dbReference type="EMBL" id="JAZGQO010000010">
    <property type="protein sequence ID" value="KAK6174796.1"/>
    <property type="molecule type" value="Genomic_DNA"/>
</dbReference>
<protein>
    <recommendedName>
        <fullName evidence="22">Sialin</fullName>
    </recommendedName>
    <alternativeName>
        <fullName evidence="25">H(+)/nitrate cotransporter</fullName>
    </alternativeName>
    <alternativeName>
        <fullName evidence="23">H(+)/sialic acid cotransporter</fullName>
    </alternativeName>
    <alternativeName>
        <fullName evidence="24">Vesicular excitatory amino acid transporter</fullName>
    </alternativeName>
</protein>
<proteinExistence type="predicted"/>
<dbReference type="Gene3D" id="1.20.1250.20">
    <property type="entry name" value="MFS general substrate transporter like domains"/>
    <property type="match status" value="2"/>
</dbReference>
<feature type="region of interest" description="Disordered" evidence="26">
    <location>
        <begin position="64"/>
        <end position="90"/>
    </location>
</feature>
<comment type="caution">
    <text evidence="29">The sequence shown here is derived from an EMBL/GenBank/DDBJ whole genome shotgun (WGS) entry which is preliminary data.</text>
</comment>
<dbReference type="FunFam" id="1.20.1250.20:FF:000067">
    <property type="entry name" value="sialin isoform X2"/>
    <property type="match status" value="1"/>
</dbReference>
<evidence type="ECO:0000256" key="7">
    <source>
        <dbReference type="ARBA" id="ARBA00022692"/>
    </source>
</evidence>
<comment type="catalytic activity">
    <reaction evidence="18">
        <text>N-acetyl-L-aspartyl-L-glutamate(out) = N-acetyl-L-aspartyl-L-glutamate(in)</text>
        <dbReference type="Rhea" id="RHEA:72599"/>
        <dbReference type="ChEBI" id="CHEBI:76931"/>
    </reaction>
    <physiologicalReaction direction="left-to-right" evidence="18">
        <dbReference type="Rhea" id="RHEA:72600"/>
    </physiologicalReaction>
</comment>
<feature type="transmembrane region" description="Helical" evidence="27">
    <location>
        <begin position="152"/>
        <end position="170"/>
    </location>
</feature>
<keyword evidence="11 27" id="KW-0472">Membrane</keyword>
<dbReference type="Proteomes" id="UP001347796">
    <property type="component" value="Unassembled WGS sequence"/>
</dbReference>
<evidence type="ECO:0000256" key="1">
    <source>
        <dbReference type="ARBA" id="ARBA00004432"/>
    </source>
</evidence>
<keyword evidence="12" id="KW-0325">Glycoprotein</keyword>
<dbReference type="PANTHER" id="PTHR11662">
    <property type="entry name" value="SOLUTE CARRIER FAMILY 17"/>
    <property type="match status" value="1"/>
</dbReference>
<gene>
    <name evidence="29" type="ORF">SNE40_013375</name>
</gene>
<evidence type="ECO:0000256" key="27">
    <source>
        <dbReference type="SAM" id="Phobius"/>
    </source>
</evidence>
<evidence type="ECO:0000256" key="17">
    <source>
        <dbReference type="ARBA" id="ARBA00050625"/>
    </source>
</evidence>
<sequence length="526" mass="57953">MDQKLEKKANQIVDTDDVKNVPCCLSQRWILAYVGFFGFICMYALRVNLSVAIVCMVKSYPENSTNGANNTNPKCDAQTSNSSSSDTEEFDWSKSEQATLLSAYFYGYLVTQMPGGWLAGRFGGKRVIGFGLIIAFLLNSLTPVASRYDIRVVTAIRVLLGLASGLMFPAMHSMWGKWAPPLERSRLTSFCYAGSFIGNIITFAASGLLCDYGFDNGWGSIFYLTSIVTVIWLVLWFIFVADTPSEHPRISAAERNYIESGIGDKQTRVLTTPWLAIAKSRAMQACLVAHFCNNWIHYTLLTGLPTFMKEVLKFDIKSNGLLSAVPYIAMTASTVLSGQAADFLRTKYFSVKVIRKFFQIMAFAGAGGCLVATGFVSCEHQMIGVVLLTLAVTFEGMCFAGYMVNQVDFAPRYAGVLFGINNAIASVPGMVAPLVVGALTPNKTQEEWRNVFYVCGGVCLLGATVFGLFARTDLEPWAAEPVEHEIEDPIKKVEDYLQNDIVIYDNKAFDKSDLKEENGSTISIKL</sequence>
<evidence type="ECO:0000256" key="15">
    <source>
        <dbReference type="ARBA" id="ARBA00050101"/>
    </source>
</evidence>
<evidence type="ECO:0000256" key="14">
    <source>
        <dbReference type="ARBA" id="ARBA00023329"/>
    </source>
</evidence>
<comment type="catalytic activity">
    <reaction evidence="17">
        <text>N-acetylneuraminate(in) + H(+)(in) = N-acetylneuraminate(out) + H(+)(out)</text>
        <dbReference type="Rhea" id="RHEA:28987"/>
        <dbReference type="ChEBI" id="CHEBI:15378"/>
        <dbReference type="ChEBI" id="CHEBI:35418"/>
    </reaction>
    <physiologicalReaction direction="right-to-left" evidence="17">
        <dbReference type="Rhea" id="RHEA:28989"/>
    </physiologicalReaction>
</comment>
<evidence type="ECO:0000256" key="19">
    <source>
        <dbReference type="ARBA" id="ARBA00051447"/>
    </source>
</evidence>
<evidence type="ECO:0000256" key="26">
    <source>
        <dbReference type="SAM" id="MobiDB-lite"/>
    </source>
</evidence>
<feature type="transmembrane region" description="Helical" evidence="27">
    <location>
        <begin position="190"/>
        <end position="209"/>
    </location>
</feature>
<evidence type="ECO:0000256" key="5">
    <source>
        <dbReference type="ARBA" id="ARBA00022448"/>
    </source>
</evidence>
<dbReference type="Pfam" id="PF07690">
    <property type="entry name" value="MFS_1"/>
    <property type="match status" value="1"/>
</dbReference>
<name>A0AAN8JBH2_PATCE</name>
<dbReference type="GO" id="GO:0030672">
    <property type="term" value="C:synaptic vesicle membrane"/>
    <property type="evidence" value="ECO:0007669"/>
    <property type="project" value="UniProtKB-SubCell"/>
</dbReference>
<feature type="transmembrane region" description="Helical" evidence="27">
    <location>
        <begin position="221"/>
        <end position="241"/>
    </location>
</feature>
<dbReference type="InterPro" id="IPR011701">
    <property type="entry name" value="MFS"/>
</dbReference>
<feature type="transmembrane region" description="Helical" evidence="27">
    <location>
        <begin position="451"/>
        <end position="470"/>
    </location>
</feature>
<evidence type="ECO:0000256" key="12">
    <source>
        <dbReference type="ARBA" id="ARBA00023180"/>
    </source>
</evidence>
<evidence type="ECO:0000256" key="11">
    <source>
        <dbReference type="ARBA" id="ARBA00023136"/>
    </source>
</evidence>
<evidence type="ECO:0000256" key="25">
    <source>
        <dbReference type="ARBA" id="ARBA00081925"/>
    </source>
</evidence>
<evidence type="ECO:0000256" key="22">
    <source>
        <dbReference type="ARBA" id="ARBA00069713"/>
    </source>
</evidence>
<keyword evidence="8" id="KW-0769">Symport</keyword>
<evidence type="ECO:0000256" key="18">
    <source>
        <dbReference type="ARBA" id="ARBA00051403"/>
    </source>
</evidence>
<evidence type="ECO:0000256" key="3">
    <source>
        <dbReference type="ARBA" id="ARBA00004638"/>
    </source>
</evidence>
<comment type="subcellular location">
    <subcellularLocation>
        <location evidence="2">Basolateral cell membrane</location>
        <topology evidence="2">Multi-pass membrane protein</topology>
    </subcellularLocation>
    <subcellularLocation>
        <location evidence="3">Cytoplasmic vesicle</location>
        <location evidence="3">Secretory vesicle membrane</location>
        <topology evidence="3">Multi-pass membrane protein</topology>
    </subcellularLocation>
    <subcellularLocation>
        <location evidence="1">Cytoplasmic vesicle</location>
        <location evidence="1">Secretory vesicle</location>
        <location evidence="1">Synaptic vesicle membrane</location>
    </subcellularLocation>
    <subcellularLocation>
        <location evidence="4">Lysosome membrane</location>
    </subcellularLocation>
</comment>
<dbReference type="GO" id="GO:0016323">
    <property type="term" value="C:basolateral plasma membrane"/>
    <property type="evidence" value="ECO:0007669"/>
    <property type="project" value="UniProtKB-SubCell"/>
</dbReference>
<dbReference type="FunFam" id="1.20.1250.20:FF:000003">
    <property type="entry name" value="Solute carrier family 17 member 3"/>
    <property type="match status" value="1"/>
</dbReference>
<evidence type="ECO:0000256" key="6">
    <source>
        <dbReference type="ARBA" id="ARBA00022475"/>
    </source>
</evidence>
<dbReference type="AlphaFoldDB" id="A0AAN8JBH2"/>
<evidence type="ECO:0000259" key="28">
    <source>
        <dbReference type="PROSITE" id="PS50850"/>
    </source>
</evidence>
<feature type="transmembrane region" description="Helical" evidence="27">
    <location>
        <begin position="382"/>
        <end position="404"/>
    </location>
</feature>
<evidence type="ECO:0000256" key="16">
    <source>
        <dbReference type="ARBA" id="ARBA00050554"/>
    </source>
</evidence>
<dbReference type="PROSITE" id="PS50850">
    <property type="entry name" value="MFS"/>
    <property type="match status" value="1"/>
</dbReference>
<feature type="compositionally biased region" description="Polar residues" evidence="26">
    <location>
        <begin position="64"/>
        <end position="85"/>
    </location>
</feature>
<keyword evidence="6" id="KW-1003">Cell membrane</keyword>
<comment type="catalytic activity">
    <reaction evidence="20">
        <text>D-glucuronate(out) + H(+)(out) = D-glucuronate(in) + H(+)(in)</text>
        <dbReference type="Rhea" id="RHEA:72591"/>
        <dbReference type="ChEBI" id="CHEBI:15378"/>
        <dbReference type="ChEBI" id="CHEBI:58720"/>
    </reaction>
    <physiologicalReaction direction="left-to-right" evidence="20">
        <dbReference type="Rhea" id="RHEA:72592"/>
    </physiologicalReaction>
</comment>
<dbReference type="InterPro" id="IPR036259">
    <property type="entry name" value="MFS_trans_sf"/>
</dbReference>
<dbReference type="InterPro" id="IPR020846">
    <property type="entry name" value="MFS_dom"/>
</dbReference>
<evidence type="ECO:0000256" key="23">
    <source>
        <dbReference type="ARBA" id="ARBA00080244"/>
    </source>
</evidence>
<evidence type="ECO:0000256" key="9">
    <source>
        <dbReference type="ARBA" id="ARBA00022989"/>
    </source>
</evidence>
<evidence type="ECO:0000256" key="4">
    <source>
        <dbReference type="ARBA" id="ARBA00004656"/>
    </source>
</evidence>
<dbReference type="CDD" id="cd17318">
    <property type="entry name" value="MFS_SLC17"/>
    <property type="match status" value="1"/>
</dbReference>
<evidence type="ECO:0000256" key="2">
    <source>
        <dbReference type="ARBA" id="ARBA00004554"/>
    </source>
</evidence>
<feature type="transmembrane region" description="Helical" evidence="27">
    <location>
        <begin position="416"/>
        <end position="439"/>
    </location>
</feature>
<organism evidence="29 30">
    <name type="scientific">Patella caerulea</name>
    <name type="common">Rayed Mediterranean limpet</name>
    <dbReference type="NCBI Taxonomy" id="87958"/>
    <lineage>
        <taxon>Eukaryota</taxon>
        <taxon>Metazoa</taxon>
        <taxon>Spiralia</taxon>
        <taxon>Lophotrochozoa</taxon>
        <taxon>Mollusca</taxon>
        <taxon>Gastropoda</taxon>
        <taxon>Patellogastropoda</taxon>
        <taxon>Patelloidea</taxon>
        <taxon>Patellidae</taxon>
        <taxon>Patella</taxon>
    </lineage>
</organism>
<evidence type="ECO:0000256" key="20">
    <source>
        <dbReference type="ARBA" id="ARBA00051612"/>
    </source>
</evidence>
<dbReference type="SUPFAM" id="SSF103473">
    <property type="entry name" value="MFS general substrate transporter"/>
    <property type="match status" value="1"/>
</dbReference>